<name>A0AA97FF97_9EURY</name>
<accession>A0AA97FF97</accession>
<comment type="subcellular location">
    <subcellularLocation>
        <location evidence="1">Cell membrane</location>
        <topology evidence="1">Multi-pass membrane protein</topology>
    </subcellularLocation>
</comment>
<dbReference type="EMBL" id="CP043875">
    <property type="protein sequence ID" value="WOF16371.1"/>
    <property type="molecule type" value="Genomic_DNA"/>
</dbReference>
<feature type="transmembrane region" description="Helical" evidence="7">
    <location>
        <begin position="40"/>
        <end position="59"/>
    </location>
</feature>
<dbReference type="Proteomes" id="UP001301797">
    <property type="component" value="Chromosome"/>
</dbReference>
<evidence type="ECO:0000313" key="8">
    <source>
        <dbReference type="EMBL" id="WOF16371.1"/>
    </source>
</evidence>
<dbReference type="PANTHER" id="PTHR34702:SF1">
    <property type="entry name" value="NA(+)_H(+) ANTIPORTER SUBUNIT F"/>
    <property type="match status" value="1"/>
</dbReference>
<feature type="transmembrane region" description="Helical" evidence="7">
    <location>
        <begin position="65"/>
        <end position="88"/>
    </location>
</feature>
<keyword evidence="6 7" id="KW-0472">Membrane</keyword>
<keyword evidence="9" id="KW-1185">Reference proteome</keyword>
<dbReference type="Pfam" id="PF04066">
    <property type="entry name" value="MrpF_PhaF"/>
    <property type="match status" value="1"/>
</dbReference>
<sequence>MDQEDCRVITIWMLVAVILCALILLALVRLFTGPSAPDRVVAFDSINTLTVAIMIMLAIAFEEVFFVDVAIVYALLSFVGTLFVAKYLGGEL</sequence>
<dbReference type="KEGG" id="mefw:F1737_06450"/>
<gene>
    <name evidence="8" type="ORF">F1737_06450</name>
</gene>
<evidence type="ECO:0000313" key="9">
    <source>
        <dbReference type="Proteomes" id="UP001301797"/>
    </source>
</evidence>
<keyword evidence="2" id="KW-0813">Transport</keyword>
<keyword evidence="4 7" id="KW-0812">Transmembrane</keyword>
<evidence type="ECO:0000256" key="2">
    <source>
        <dbReference type="ARBA" id="ARBA00022448"/>
    </source>
</evidence>
<keyword evidence="3" id="KW-1003">Cell membrane</keyword>
<evidence type="ECO:0000256" key="3">
    <source>
        <dbReference type="ARBA" id="ARBA00022475"/>
    </source>
</evidence>
<evidence type="ECO:0000256" key="1">
    <source>
        <dbReference type="ARBA" id="ARBA00004651"/>
    </source>
</evidence>
<reference evidence="8 9" key="1">
    <citation type="submission" date="2019-09" db="EMBL/GenBank/DDBJ databases">
        <title>The complete genome of Methanoplanus sp. FWC-SCC4.</title>
        <authorList>
            <person name="Chen S.-C."/>
            <person name="Zhou Y.-Z."/>
            <person name="Lai M.-C."/>
        </authorList>
    </citation>
    <scope>NUCLEOTIDE SEQUENCE [LARGE SCALE GENOMIC DNA]</scope>
    <source>
        <strain evidence="8 9">FWC-SCC4</strain>
    </source>
</reference>
<protein>
    <submittedName>
        <fullName evidence="8">Cation:proton antiporter</fullName>
    </submittedName>
</protein>
<dbReference type="GO" id="GO:0015385">
    <property type="term" value="F:sodium:proton antiporter activity"/>
    <property type="evidence" value="ECO:0007669"/>
    <property type="project" value="TreeGrafter"/>
</dbReference>
<evidence type="ECO:0000256" key="4">
    <source>
        <dbReference type="ARBA" id="ARBA00022692"/>
    </source>
</evidence>
<dbReference type="PANTHER" id="PTHR34702">
    <property type="entry name" value="NA(+)/H(+) ANTIPORTER SUBUNIT F1"/>
    <property type="match status" value="1"/>
</dbReference>
<evidence type="ECO:0000256" key="6">
    <source>
        <dbReference type="ARBA" id="ARBA00023136"/>
    </source>
</evidence>
<evidence type="ECO:0000256" key="7">
    <source>
        <dbReference type="SAM" id="Phobius"/>
    </source>
</evidence>
<dbReference type="InterPro" id="IPR007208">
    <property type="entry name" value="MrpF/PhaF-like"/>
</dbReference>
<dbReference type="GO" id="GO:0005886">
    <property type="term" value="C:plasma membrane"/>
    <property type="evidence" value="ECO:0007669"/>
    <property type="project" value="UniProtKB-SubCell"/>
</dbReference>
<feature type="transmembrane region" description="Helical" evidence="7">
    <location>
        <begin position="6"/>
        <end position="28"/>
    </location>
</feature>
<dbReference type="NCBIfam" id="NF009242">
    <property type="entry name" value="PRK12599.1-1"/>
    <property type="match status" value="1"/>
</dbReference>
<keyword evidence="5 7" id="KW-1133">Transmembrane helix</keyword>
<dbReference type="AlphaFoldDB" id="A0AA97FF97"/>
<proteinExistence type="predicted"/>
<organism evidence="8 9">
    <name type="scientific">Methanochimaera problematica</name>
    <dbReference type="NCBI Taxonomy" id="2609417"/>
    <lineage>
        <taxon>Archaea</taxon>
        <taxon>Methanobacteriati</taxon>
        <taxon>Methanobacteriota</taxon>
        <taxon>Stenosarchaea group</taxon>
        <taxon>Methanomicrobia</taxon>
        <taxon>Methanomicrobiales</taxon>
        <taxon>Methanomicrobiaceae</taxon>
        <taxon>Methanochimaera</taxon>
    </lineage>
</organism>
<evidence type="ECO:0000256" key="5">
    <source>
        <dbReference type="ARBA" id="ARBA00022989"/>
    </source>
</evidence>